<feature type="signal peptide" evidence="2">
    <location>
        <begin position="1"/>
        <end position="28"/>
    </location>
</feature>
<protein>
    <submittedName>
        <fullName evidence="4">Lamin tail domain-containing protein</fullName>
    </submittedName>
</protein>
<name>A0ABS2TZF1_9ACTN</name>
<dbReference type="SUPFAM" id="SSF74853">
    <property type="entry name" value="Lamin A/C globular tail domain"/>
    <property type="match status" value="1"/>
</dbReference>
<comment type="caution">
    <text evidence="4">The sequence shown here is derived from an EMBL/GenBank/DDBJ whole genome shotgun (WGS) entry which is preliminary data.</text>
</comment>
<dbReference type="Proteomes" id="UP000749040">
    <property type="component" value="Unassembled WGS sequence"/>
</dbReference>
<proteinExistence type="predicted"/>
<evidence type="ECO:0000313" key="5">
    <source>
        <dbReference type="Proteomes" id="UP000749040"/>
    </source>
</evidence>
<reference evidence="4 5" key="1">
    <citation type="submission" date="2021-01" db="EMBL/GenBank/DDBJ databases">
        <title>Streptomyces acididurans sp. nov., isolated from a peat swamp forest soil.</title>
        <authorList>
            <person name="Chantavorakit T."/>
            <person name="Duangmal K."/>
        </authorList>
    </citation>
    <scope>NUCLEOTIDE SEQUENCE [LARGE SCALE GENOMIC DNA]</scope>
    <source>
        <strain evidence="4 5">KK5PA1</strain>
    </source>
</reference>
<gene>
    <name evidence="4" type="ORF">ITX44_25680</name>
</gene>
<evidence type="ECO:0000256" key="1">
    <source>
        <dbReference type="SAM" id="MobiDB-lite"/>
    </source>
</evidence>
<evidence type="ECO:0000256" key="2">
    <source>
        <dbReference type="SAM" id="SignalP"/>
    </source>
</evidence>
<sequence>MSRFASRLTATALAAGALLAAAALPATAADHSRHHHPRERSQVVHHPRERSQVVLGAVHHDRSVRGIRSNASLNKEWVTVVNTGRGAVNLSGWTLSDEAHHTYRFTNRWLAGHTAVRVHTGIGYDTAANVYQDRRNSVWNDHRTATLRDSHGRIVDTKSWDHRHH</sequence>
<dbReference type="InterPro" id="IPR001322">
    <property type="entry name" value="Lamin_tail_dom"/>
</dbReference>
<evidence type="ECO:0000259" key="3">
    <source>
        <dbReference type="PROSITE" id="PS51841"/>
    </source>
</evidence>
<feature type="compositionally biased region" description="Basic residues" evidence="1">
    <location>
        <begin position="32"/>
        <end position="48"/>
    </location>
</feature>
<dbReference type="Pfam" id="PF00932">
    <property type="entry name" value="LTD"/>
    <property type="match status" value="1"/>
</dbReference>
<accession>A0ABS2TZF1</accession>
<dbReference type="InterPro" id="IPR036415">
    <property type="entry name" value="Lamin_tail_dom_sf"/>
</dbReference>
<feature type="domain" description="LTD" evidence="3">
    <location>
        <begin position="41"/>
        <end position="162"/>
    </location>
</feature>
<feature type="region of interest" description="Disordered" evidence="1">
    <location>
        <begin position="28"/>
        <end position="49"/>
    </location>
</feature>
<dbReference type="RefSeq" id="WP_205359734.1">
    <property type="nucleotide sequence ID" value="NZ_JADKYB010000014.1"/>
</dbReference>
<evidence type="ECO:0000313" key="4">
    <source>
        <dbReference type="EMBL" id="MBM9507881.1"/>
    </source>
</evidence>
<keyword evidence="2" id="KW-0732">Signal</keyword>
<feature type="chain" id="PRO_5045088035" evidence="2">
    <location>
        <begin position="29"/>
        <end position="165"/>
    </location>
</feature>
<keyword evidence="5" id="KW-1185">Reference proteome</keyword>
<dbReference type="PROSITE" id="PS51841">
    <property type="entry name" value="LTD"/>
    <property type="match status" value="1"/>
</dbReference>
<dbReference type="Gene3D" id="2.60.40.1260">
    <property type="entry name" value="Lamin Tail domain"/>
    <property type="match status" value="1"/>
</dbReference>
<organism evidence="4 5">
    <name type="scientific">Actinacidiphila acididurans</name>
    <dbReference type="NCBI Taxonomy" id="2784346"/>
    <lineage>
        <taxon>Bacteria</taxon>
        <taxon>Bacillati</taxon>
        <taxon>Actinomycetota</taxon>
        <taxon>Actinomycetes</taxon>
        <taxon>Kitasatosporales</taxon>
        <taxon>Streptomycetaceae</taxon>
        <taxon>Actinacidiphila</taxon>
    </lineage>
</organism>
<dbReference type="EMBL" id="JADKYB010000014">
    <property type="protein sequence ID" value="MBM9507881.1"/>
    <property type="molecule type" value="Genomic_DNA"/>
</dbReference>